<dbReference type="InterPro" id="IPR000626">
    <property type="entry name" value="Ubiquitin-like_dom"/>
</dbReference>
<dbReference type="AlphaFoldDB" id="A0A1E1KA71"/>
<dbReference type="InterPro" id="IPR019956">
    <property type="entry name" value="Ubiquitin_dom"/>
</dbReference>
<evidence type="ECO:0000256" key="1">
    <source>
        <dbReference type="SAM" id="Phobius"/>
    </source>
</evidence>
<dbReference type="OrthoDB" id="3553348at2759"/>
<dbReference type="PROSITE" id="PS50053">
    <property type="entry name" value="UBIQUITIN_2"/>
    <property type="match status" value="1"/>
</dbReference>
<evidence type="ECO:0000259" key="2">
    <source>
        <dbReference type="PROSITE" id="PS50053"/>
    </source>
</evidence>
<name>A0A1E1KA71_9HELO</name>
<dbReference type="Pfam" id="PF00240">
    <property type="entry name" value="ubiquitin"/>
    <property type="match status" value="1"/>
</dbReference>
<dbReference type="EMBL" id="FJUX01000020">
    <property type="protein sequence ID" value="CZS94891.1"/>
    <property type="molecule type" value="Genomic_DNA"/>
</dbReference>
<organism evidence="3 4">
    <name type="scientific">Rhynchosporium agropyri</name>
    <dbReference type="NCBI Taxonomy" id="914238"/>
    <lineage>
        <taxon>Eukaryota</taxon>
        <taxon>Fungi</taxon>
        <taxon>Dikarya</taxon>
        <taxon>Ascomycota</taxon>
        <taxon>Pezizomycotina</taxon>
        <taxon>Leotiomycetes</taxon>
        <taxon>Helotiales</taxon>
        <taxon>Ploettnerulaceae</taxon>
        <taxon>Rhynchosporium</taxon>
    </lineage>
</organism>
<dbReference type="InterPro" id="IPR050158">
    <property type="entry name" value="Ubiquitin_ubiquitin-like"/>
</dbReference>
<proteinExistence type="predicted"/>
<reference evidence="4" key="1">
    <citation type="submission" date="2016-03" db="EMBL/GenBank/DDBJ databases">
        <authorList>
            <person name="Guldener U."/>
        </authorList>
    </citation>
    <scope>NUCLEOTIDE SEQUENCE [LARGE SCALE GENOMIC DNA]</scope>
    <source>
        <strain evidence="4">04CH-RAC-A.6.1</strain>
    </source>
</reference>
<keyword evidence="1" id="KW-0472">Membrane</keyword>
<keyword evidence="1" id="KW-1133">Transmembrane helix</keyword>
<dbReference type="PRINTS" id="PR00348">
    <property type="entry name" value="UBIQUITIN"/>
</dbReference>
<evidence type="ECO:0000313" key="3">
    <source>
        <dbReference type="EMBL" id="CZS94891.1"/>
    </source>
</evidence>
<sequence>MSDLSATMNLETSNSDMEIYHDMLSSNAAAVVFLFSLAFTLPLQLMIEAEDLDSKFGLGVEEMIEEFRRFLAIKLFTVDKNATKISPTPLMDELWHVTILNTCFYAELKDGLAATLHHRPSGASLDARETQNRERRLIAMRGIYKAFFSMDPLAPLFKDGLGISPPAFTGTPIHVARGQGIQIFIGSSNTHLTIDVYSNSVVDDLKATIHERTGFVSGQMRLIFAGKQLEEGRTLSDYNVRNASTIHIAMKLKGC</sequence>
<dbReference type="InterPro" id="IPR029071">
    <property type="entry name" value="Ubiquitin-like_domsf"/>
</dbReference>
<feature type="transmembrane region" description="Helical" evidence="1">
    <location>
        <begin position="28"/>
        <end position="47"/>
    </location>
</feature>
<protein>
    <recommendedName>
        <fullName evidence="2">Ubiquitin-like domain-containing protein</fullName>
    </recommendedName>
</protein>
<keyword evidence="4" id="KW-1185">Reference proteome</keyword>
<keyword evidence="1" id="KW-0812">Transmembrane</keyword>
<dbReference type="PANTHER" id="PTHR10666">
    <property type="entry name" value="UBIQUITIN"/>
    <property type="match status" value="1"/>
</dbReference>
<feature type="domain" description="Ubiquitin-like" evidence="2">
    <location>
        <begin position="181"/>
        <end position="255"/>
    </location>
</feature>
<dbReference type="Gene3D" id="3.10.20.90">
    <property type="entry name" value="Phosphatidylinositol 3-kinase Catalytic Subunit, Chain A, domain 1"/>
    <property type="match status" value="1"/>
</dbReference>
<gene>
    <name evidence="3" type="ORF">RAG0_04713</name>
</gene>
<dbReference type="SMART" id="SM00213">
    <property type="entry name" value="UBQ"/>
    <property type="match status" value="1"/>
</dbReference>
<evidence type="ECO:0000313" key="4">
    <source>
        <dbReference type="Proteomes" id="UP000178912"/>
    </source>
</evidence>
<dbReference type="SUPFAM" id="SSF54236">
    <property type="entry name" value="Ubiquitin-like"/>
    <property type="match status" value="1"/>
</dbReference>
<dbReference type="Proteomes" id="UP000178912">
    <property type="component" value="Unassembled WGS sequence"/>
</dbReference>
<accession>A0A1E1KA71</accession>